<dbReference type="SUPFAM" id="SSF56176">
    <property type="entry name" value="FAD-binding/transporter-associated domain-like"/>
    <property type="match status" value="1"/>
</dbReference>
<dbReference type="PANTHER" id="PTHR42973:SF39">
    <property type="entry name" value="FAD-BINDING PCMH-TYPE DOMAIN-CONTAINING PROTEIN"/>
    <property type="match status" value="1"/>
</dbReference>
<keyword evidence="4" id="KW-0274">FAD</keyword>
<comment type="caution">
    <text evidence="7">The sequence shown here is derived from an EMBL/GenBank/DDBJ whole genome shotgun (WGS) entry which is preliminary data.</text>
</comment>
<evidence type="ECO:0000256" key="5">
    <source>
        <dbReference type="ARBA" id="ARBA00023002"/>
    </source>
</evidence>
<evidence type="ECO:0000256" key="2">
    <source>
        <dbReference type="ARBA" id="ARBA00005466"/>
    </source>
</evidence>
<dbReference type="RefSeq" id="WP_215796000.1">
    <property type="nucleotide sequence ID" value="NZ_JAHKKG010000023.1"/>
</dbReference>
<evidence type="ECO:0000256" key="3">
    <source>
        <dbReference type="ARBA" id="ARBA00022630"/>
    </source>
</evidence>
<dbReference type="EMBL" id="JAHKKG010000023">
    <property type="protein sequence ID" value="MBU2670760.1"/>
    <property type="molecule type" value="Genomic_DNA"/>
</dbReference>
<comment type="similarity">
    <text evidence="2">Belongs to the oxygen-dependent FAD-linked oxidoreductase family.</text>
</comment>
<feature type="domain" description="FAD-binding PCMH-type" evidence="6">
    <location>
        <begin position="40"/>
        <end position="206"/>
    </location>
</feature>
<keyword evidence="8" id="KW-1185">Reference proteome</keyword>
<evidence type="ECO:0000313" key="8">
    <source>
        <dbReference type="Proteomes" id="UP001519654"/>
    </source>
</evidence>
<dbReference type="InterPro" id="IPR016169">
    <property type="entry name" value="FAD-bd_PCMH_sub2"/>
</dbReference>
<dbReference type="Proteomes" id="UP001519654">
    <property type="component" value="Unassembled WGS sequence"/>
</dbReference>
<protein>
    <submittedName>
        <fullName evidence="7">FAD-binding oxidoreductase</fullName>
    </submittedName>
</protein>
<keyword evidence="5" id="KW-0560">Oxidoreductase</keyword>
<evidence type="ECO:0000259" key="6">
    <source>
        <dbReference type="PROSITE" id="PS51387"/>
    </source>
</evidence>
<dbReference type="Pfam" id="PF01565">
    <property type="entry name" value="FAD_binding_4"/>
    <property type="match status" value="1"/>
</dbReference>
<dbReference type="InterPro" id="IPR036318">
    <property type="entry name" value="FAD-bd_PCMH-like_sf"/>
</dbReference>
<evidence type="ECO:0000313" key="7">
    <source>
        <dbReference type="EMBL" id="MBU2670760.1"/>
    </source>
</evidence>
<sequence>MTSTMHRSAFGRLRAEFRGALLRPGEEGYDEARRLWNGAFDRRPALVARCAGADDVQSAVRFARENDLPIAVRGGGHSVQGYSMADGGLTVDLSAMKAVAVDPGARTARAAAGLTWADFDLATQRHGLATTGGSVSSTGIGGVTLGGGFGHLMRKYGLTVDSLRGARMVTAEGELVRADDELLWGLRGGGGNFGVVTEFEFDLHPVGPIVLGGPIFWPLDQAATVLEFLRDWAPDAPDELGVGIVATHNPPIPDLAGTPLLGLIPVWCGDLDRGAQLLTPLRRLRKPLADLVRPQPYRAVQSMLDLAASPGLSSYWRSHRLPALPGPAIDVIGDLIASLPTPQSLLNGWVIGGAASRVAPEATAVGPRTPGFELRVIANWAGGPGHHDWVRRGWERLRPYADGQYATFLSDEDPATAYGRSLERLTAVKDRWDPGNVFRLNPNIQPSSRSSR</sequence>
<dbReference type="InterPro" id="IPR016166">
    <property type="entry name" value="FAD-bd_PCMH"/>
</dbReference>
<accession>A0ABS5Z503</accession>
<gene>
    <name evidence="7" type="ORF">KOI35_45395</name>
</gene>
<dbReference type="Gene3D" id="3.30.43.10">
    <property type="entry name" value="Uridine Diphospho-n-acetylenolpyruvylglucosamine Reductase, domain 2"/>
    <property type="match status" value="1"/>
</dbReference>
<proteinExistence type="inferred from homology"/>
<dbReference type="InterPro" id="IPR006093">
    <property type="entry name" value="Oxy_OxRdtase_FAD_BS"/>
</dbReference>
<evidence type="ECO:0000256" key="1">
    <source>
        <dbReference type="ARBA" id="ARBA00001974"/>
    </source>
</evidence>
<dbReference type="PROSITE" id="PS51387">
    <property type="entry name" value="FAD_PCMH"/>
    <property type="match status" value="1"/>
</dbReference>
<evidence type="ECO:0000256" key="4">
    <source>
        <dbReference type="ARBA" id="ARBA00022827"/>
    </source>
</evidence>
<dbReference type="Gene3D" id="3.30.465.10">
    <property type="match status" value="1"/>
</dbReference>
<dbReference type="PANTHER" id="PTHR42973">
    <property type="entry name" value="BINDING OXIDOREDUCTASE, PUTATIVE (AFU_ORTHOLOGUE AFUA_1G17690)-RELATED"/>
    <property type="match status" value="1"/>
</dbReference>
<dbReference type="Pfam" id="PF08031">
    <property type="entry name" value="BBE"/>
    <property type="match status" value="1"/>
</dbReference>
<comment type="cofactor">
    <cofactor evidence="1">
        <name>FAD</name>
        <dbReference type="ChEBI" id="CHEBI:57692"/>
    </cofactor>
</comment>
<organism evidence="7 8">
    <name type="scientific">Paractinoplanes bogorensis</name>
    <dbReference type="NCBI Taxonomy" id="1610840"/>
    <lineage>
        <taxon>Bacteria</taxon>
        <taxon>Bacillati</taxon>
        <taxon>Actinomycetota</taxon>
        <taxon>Actinomycetes</taxon>
        <taxon>Micromonosporales</taxon>
        <taxon>Micromonosporaceae</taxon>
        <taxon>Paractinoplanes</taxon>
    </lineage>
</organism>
<keyword evidence="3" id="KW-0285">Flavoprotein</keyword>
<name>A0ABS5Z503_9ACTN</name>
<dbReference type="PROSITE" id="PS00862">
    <property type="entry name" value="OX2_COVAL_FAD"/>
    <property type="match status" value="1"/>
</dbReference>
<dbReference type="Gene3D" id="3.40.462.20">
    <property type="match status" value="1"/>
</dbReference>
<reference evidence="7 8" key="1">
    <citation type="submission" date="2021-06" db="EMBL/GenBank/DDBJ databases">
        <title>Actinoplanes lichenicola sp. nov., and Actinoplanes ovalisporus sp. nov., isolated from lichen in Thailand.</title>
        <authorList>
            <person name="Saeng-In P."/>
            <person name="Kanchanasin P."/>
            <person name="Yuki M."/>
            <person name="Kudo T."/>
            <person name="Ohkuma M."/>
            <person name="Phongsopitanun W."/>
            <person name="Tanasupawat S."/>
        </authorList>
    </citation>
    <scope>NUCLEOTIDE SEQUENCE [LARGE SCALE GENOMIC DNA]</scope>
    <source>
        <strain evidence="7 8">NBRC 110975</strain>
    </source>
</reference>
<dbReference type="InterPro" id="IPR012951">
    <property type="entry name" value="BBE"/>
</dbReference>
<dbReference type="InterPro" id="IPR016167">
    <property type="entry name" value="FAD-bd_PCMH_sub1"/>
</dbReference>
<dbReference type="InterPro" id="IPR006094">
    <property type="entry name" value="Oxid_FAD_bind_N"/>
</dbReference>
<dbReference type="InterPro" id="IPR050416">
    <property type="entry name" value="FAD-linked_Oxidoreductase"/>
</dbReference>